<evidence type="ECO:0000313" key="2">
    <source>
        <dbReference type="EMBL" id="GAA1499576.1"/>
    </source>
</evidence>
<accession>A0ABN1ZI89</accession>
<dbReference type="EMBL" id="BAAAQD010000001">
    <property type="protein sequence ID" value="GAA1499576.1"/>
    <property type="molecule type" value="Genomic_DNA"/>
</dbReference>
<comment type="caution">
    <text evidence="2">The sequence shown here is derived from an EMBL/GenBank/DDBJ whole genome shotgun (WGS) entry which is preliminary data.</text>
</comment>
<organism evidence="2 3">
    <name type="scientific">Dactylosporangium maewongense</name>
    <dbReference type="NCBI Taxonomy" id="634393"/>
    <lineage>
        <taxon>Bacteria</taxon>
        <taxon>Bacillati</taxon>
        <taxon>Actinomycetota</taxon>
        <taxon>Actinomycetes</taxon>
        <taxon>Micromonosporales</taxon>
        <taxon>Micromonosporaceae</taxon>
        <taxon>Dactylosporangium</taxon>
    </lineage>
</organism>
<name>A0ABN1ZI89_9ACTN</name>
<dbReference type="PANTHER" id="PTHR43798">
    <property type="entry name" value="MONOACYLGLYCEROL LIPASE"/>
    <property type="match status" value="1"/>
</dbReference>
<dbReference type="PANTHER" id="PTHR43798:SF33">
    <property type="entry name" value="HYDROLASE, PUTATIVE (AFU_ORTHOLOGUE AFUA_2G14860)-RELATED"/>
    <property type="match status" value="1"/>
</dbReference>
<evidence type="ECO:0000259" key="1">
    <source>
        <dbReference type="Pfam" id="PF00561"/>
    </source>
</evidence>
<sequence>MDFFDGADGTRLAYHRGGAGSPLICVPGGPMVASSYLGDLGGLSAHHDLVRLDLRGTGGSEKPRDPATYRCDRLADDVEALREHLGLDRIDLLAHSAGAAVAVLYATRHRDRIGRLVLVNPSPRVVGLEVADADRREVARLRHAEPWFPTAFTAFERVWAGEAVAADWAAITPFKSGRWDDAARAQAAEQDRLRNDEAAKMYYDGVDAAAARTAIGGLRARVLLIAGEYDVALPPKRAADYAGLFPHAEVAVQPAGGHSPWLDDPAWLATTVSAFLK</sequence>
<dbReference type="GO" id="GO:0016787">
    <property type="term" value="F:hydrolase activity"/>
    <property type="evidence" value="ECO:0007669"/>
    <property type="project" value="UniProtKB-KW"/>
</dbReference>
<proteinExistence type="predicted"/>
<dbReference type="Gene3D" id="3.40.50.1820">
    <property type="entry name" value="alpha/beta hydrolase"/>
    <property type="match status" value="1"/>
</dbReference>
<reference evidence="2 3" key="1">
    <citation type="journal article" date="2019" name="Int. J. Syst. Evol. Microbiol.">
        <title>The Global Catalogue of Microorganisms (GCM) 10K type strain sequencing project: providing services to taxonomists for standard genome sequencing and annotation.</title>
        <authorList>
            <consortium name="The Broad Institute Genomics Platform"/>
            <consortium name="The Broad Institute Genome Sequencing Center for Infectious Disease"/>
            <person name="Wu L."/>
            <person name="Ma J."/>
        </authorList>
    </citation>
    <scope>NUCLEOTIDE SEQUENCE [LARGE SCALE GENOMIC DNA]</scope>
    <source>
        <strain evidence="2 3">JCM 15933</strain>
    </source>
</reference>
<dbReference type="InterPro" id="IPR050266">
    <property type="entry name" value="AB_hydrolase_sf"/>
</dbReference>
<dbReference type="SUPFAM" id="SSF53474">
    <property type="entry name" value="alpha/beta-Hydrolases"/>
    <property type="match status" value="1"/>
</dbReference>
<keyword evidence="2" id="KW-0378">Hydrolase</keyword>
<dbReference type="RefSeq" id="WP_344498477.1">
    <property type="nucleotide sequence ID" value="NZ_BAAAQD010000001.1"/>
</dbReference>
<dbReference type="InterPro" id="IPR029058">
    <property type="entry name" value="AB_hydrolase_fold"/>
</dbReference>
<dbReference type="Pfam" id="PF00561">
    <property type="entry name" value="Abhydrolase_1"/>
    <property type="match status" value="1"/>
</dbReference>
<evidence type="ECO:0000313" key="3">
    <source>
        <dbReference type="Proteomes" id="UP001501470"/>
    </source>
</evidence>
<feature type="domain" description="AB hydrolase-1" evidence="1">
    <location>
        <begin position="22"/>
        <end position="264"/>
    </location>
</feature>
<dbReference type="InterPro" id="IPR000073">
    <property type="entry name" value="AB_hydrolase_1"/>
</dbReference>
<protein>
    <submittedName>
        <fullName evidence="2">Alpha/beta hydrolase</fullName>
    </submittedName>
</protein>
<gene>
    <name evidence="2" type="ORF">GCM10009827_002110</name>
</gene>
<dbReference type="Proteomes" id="UP001501470">
    <property type="component" value="Unassembled WGS sequence"/>
</dbReference>
<keyword evidence="3" id="KW-1185">Reference proteome</keyword>